<keyword evidence="2" id="KW-1185">Reference proteome</keyword>
<feature type="non-terminal residue" evidence="1">
    <location>
        <position position="1"/>
    </location>
</feature>
<dbReference type="EMBL" id="JAPTMU010000023">
    <property type="protein sequence ID" value="KAJ4924164.1"/>
    <property type="molecule type" value="Genomic_DNA"/>
</dbReference>
<gene>
    <name evidence="1" type="ORF">JOQ06_000404</name>
</gene>
<organism evidence="1 2">
    <name type="scientific">Pogonophryne albipinna</name>
    <dbReference type="NCBI Taxonomy" id="1090488"/>
    <lineage>
        <taxon>Eukaryota</taxon>
        <taxon>Metazoa</taxon>
        <taxon>Chordata</taxon>
        <taxon>Craniata</taxon>
        <taxon>Vertebrata</taxon>
        <taxon>Euteleostomi</taxon>
        <taxon>Actinopterygii</taxon>
        <taxon>Neopterygii</taxon>
        <taxon>Teleostei</taxon>
        <taxon>Neoteleostei</taxon>
        <taxon>Acanthomorphata</taxon>
        <taxon>Eupercaria</taxon>
        <taxon>Perciformes</taxon>
        <taxon>Notothenioidei</taxon>
        <taxon>Pogonophryne</taxon>
    </lineage>
</organism>
<dbReference type="AlphaFoldDB" id="A0AAD6F737"/>
<dbReference type="Proteomes" id="UP001219934">
    <property type="component" value="Unassembled WGS sequence"/>
</dbReference>
<feature type="non-terminal residue" evidence="1">
    <location>
        <position position="80"/>
    </location>
</feature>
<protein>
    <submittedName>
        <fullName evidence="1">Uncharacterized protein</fullName>
    </submittedName>
</protein>
<name>A0AAD6F737_9TELE</name>
<reference evidence="1" key="1">
    <citation type="submission" date="2022-11" db="EMBL/GenBank/DDBJ databases">
        <title>Chromosome-level genome of Pogonophryne albipinna.</title>
        <authorList>
            <person name="Jo E."/>
        </authorList>
    </citation>
    <scope>NUCLEOTIDE SEQUENCE</scope>
    <source>
        <strain evidence="1">SGF0006</strain>
        <tissue evidence="1">Muscle</tissue>
    </source>
</reference>
<comment type="caution">
    <text evidence="1">The sequence shown here is derived from an EMBL/GenBank/DDBJ whole genome shotgun (WGS) entry which is preliminary data.</text>
</comment>
<sequence length="80" mass="8476">SHYDNPQASRRPSLMQIVAFPWNEICHSVVPSSAWMCPPSPAAVSQQGLGAGVLQHTLLSSATCTRKQIAARGTRCAAAT</sequence>
<accession>A0AAD6F737</accession>
<evidence type="ECO:0000313" key="1">
    <source>
        <dbReference type="EMBL" id="KAJ4924164.1"/>
    </source>
</evidence>
<evidence type="ECO:0000313" key="2">
    <source>
        <dbReference type="Proteomes" id="UP001219934"/>
    </source>
</evidence>
<proteinExistence type="predicted"/>